<dbReference type="InterPro" id="IPR013818">
    <property type="entry name" value="Lipase"/>
</dbReference>
<dbReference type="PANTHER" id="PTHR11610">
    <property type="entry name" value="LIPASE"/>
    <property type="match status" value="1"/>
</dbReference>
<reference evidence="7" key="1">
    <citation type="submission" date="2022-03" db="EMBL/GenBank/DDBJ databases">
        <authorList>
            <person name="Martin H S."/>
        </authorList>
    </citation>
    <scope>NUCLEOTIDE SEQUENCE</scope>
</reference>
<accession>A0ABN8IIR1</accession>
<evidence type="ECO:0000313" key="8">
    <source>
        <dbReference type="Proteomes" id="UP000837857"/>
    </source>
</evidence>
<evidence type="ECO:0000313" key="7">
    <source>
        <dbReference type="EMBL" id="CAH2056882.1"/>
    </source>
</evidence>
<dbReference type="Pfam" id="PF00151">
    <property type="entry name" value="Lipase"/>
    <property type="match status" value="1"/>
</dbReference>
<keyword evidence="5" id="KW-0732">Signal</keyword>
<evidence type="ECO:0000256" key="5">
    <source>
        <dbReference type="SAM" id="SignalP"/>
    </source>
</evidence>
<dbReference type="Proteomes" id="UP000837857">
    <property type="component" value="Chromosome 24"/>
</dbReference>
<organism evidence="7 8">
    <name type="scientific">Iphiclides podalirius</name>
    <name type="common">scarce swallowtail</name>
    <dbReference type="NCBI Taxonomy" id="110791"/>
    <lineage>
        <taxon>Eukaryota</taxon>
        <taxon>Metazoa</taxon>
        <taxon>Ecdysozoa</taxon>
        <taxon>Arthropoda</taxon>
        <taxon>Hexapoda</taxon>
        <taxon>Insecta</taxon>
        <taxon>Pterygota</taxon>
        <taxon>Neoptera</taxon>
        <taxon>Endopterygota</taxon>
        <taxon>Lepidoptera</taxon>
        <taxon>Glossata</taxon>
        <taxon>Ditrysia</taxon>
        <taxon>Papilionoidea</taxon>
        <taxon>Papilionidae</taxon>
        <taxon>Papilioninae</taxon>
        <taxon>Iphiclides</taxon>
    </lineage>
</organism>
<dbReference type="PRINTS" id="PR00821">
    <property type="entry name" value="TAGLIPASE"/>
</dbReference>
<dbReference type="InterPro" id="IPR000734">
    <property type="entry name" value="TAG_lipase"/>
</dbReference>
<keyword evidence="8" id="KW-1185">Reference proteome</keyword>
<dbReference type="PANTHER" id="PTHR11610:SF173">
    <property type="entry name" value="LIPASE DOMAIN-CONTAINING PROTEIN-RELATED"/>
    <property type="match status" value="1"/>
</dbReference>
<feature type="signal peptide" evidence="5">
    <location>
        <begin position="1"/>
        <end position="23"/>
    </location>
</feature>
<comment type="subcellular location">
    <subcellularLocation>
        <location evidence="1">Secreted</location>
    </subcellularLocation>
</comment>
<dbReference type="InterPro" id="IPR029058">
    <property type="entry name" value="AB_hydrolase_fold"/>
</dbReference>
<keyword evidence="3" id="KW-0964">Secreted</keyword>
<protein>
    <recommendedName>
        <fullName evidence="6">Lipase domain-containing protein</fullName>
    </recommendedName>
</protein>
<gene>
    <name evidence="7" type="ORF">IPOD504_LOCUS9835</name>
</gene>
<dbReference type="SUPFAM" id="SSF53474">
    <property type="entry name" value="alpha/beta-Hydrolases"/>
    <property type="match status" value="1"/>
</dbReference>
<evidence type="ECO:0000256" key="2">
    <source>
        <dbReference type="ARBA" id="ARBA00010701"/>
    </source>
</evidence>
<name>A0ABN8IIR1_9NEOP</name>
<evidence type="ECO:0000256" key="1">
    <source>
        <dbReference type="ARBA" id="ARBA00004613"/>
    </source>
</evidence>
<evidence type="ECO:0000259" key="6">
    <source>
        <dbReference type="Pfam" id="PF00151"/>
    </source>
</evidence>
<feature type="domain" description="Lipase" evidence="6">
    <location>
        <begin position="79"/>
        <end position="326"/>
    </location>
</feature>
<feature type="non-terminal residue" evidence="7">
    <location>
        <position position="1"/>
    </location>
</feature>
<evidence type="ECO:0000256" key="3">
    <source>
        <dbReference type="ARBA" id="ARBA00022525"/>
    </source>
</evidence>
<evidence type="ECO:0000256" key="4">
    <source>
        <dbReference type="RuleBase" id="RU004262"/>
    </source>
</evidence>
<feature type="chain" id="PRO_5046494661" description="Lipase domain-containing protein" evidence="5">
    <location>
        <begin position="24"/>
        <end position="356"/>
    </location>
</feature>
<comment type="similarity">
    <text evidence="2 4">Belongs to the AB hydrolase superfamily. Lipase family.</text>
</comment>
<dbReference type="EMBL" id="OW152836">
    <property type="protein sequence ID" value="CAH2056882.1"/>
    <property type="molecule type" value="Genomic_DNA"/>
</dbReference>
<dbReference type="Gene3D" id="3.40.50.1820">
    <property type="entry name" value="alpha/beta hydrolase"/>
    <property type="match status" value="1"/>
</dbReference>
<proteinExistence type="inferred from homology"/>
<sequence length="356" mass="39566">MTASWRRVSVLFLLSVVVADRRAEEGYPRGLTSFCPGSTKPASIPRSQLKYLFFVVQGKGGSRKTYTYWDAKNIASDPRVDLSRKTVVVAIGYLDSTNFPISSIFAKEYVARGYNVILVDNQRFATVHYFLASRLMRPVGLHVAEVLAQLTQSGLDPSRLELLGFSLGAHTASYTAKNYQLLTGRNISRIYGLEPAGPCFRDLGSADRLAASDADFVQVVHTNIDGFGMAARMGHVDFYVNGGEFQPSDLNLFPCTTTCSHFKVLFYWLAALRHPDGFVAIQCESIQQARDASCYGRAPQTNLMGPNADDTKPGIFYLSTGKHFPFYLGRKGLREEYAAWRRISDINDKVGTEVYV</sequence>